<keyword evidence="1" id="KW-0472">Membrane</keyword>
<dbReference type="RefSeq" id="WP_218090566.1">
    <property type="nucleotide sequence ID" value="NZ_CAJVAS010000002.1"/>
</dbReference>
<sequence>MFSRDISINRMISLILIMIFMVFATPTPTLEANSGESTRVSQGTDYFVQQATVRKHVSAYKNSLFAALFSVLSLFALFMMNAFCRVLRESHVSFRPHIARRLTHMLLFPIKFTSHFV</sequence>
<evidence type="ECO:0000313" key="2">
    <source>
        <dbReference type="EMBL" id="CAG7604872.1"/>
    </source>
</evidence>
<feature type="transmembrane region" description="Helical" evidence="1">
    <location>
        <begin position="64"/>
        <end position="87"/>
    </location>
</feature>
<protein>
    <submittedName>
        <fullName evidence="2">Uncharacterized protein</fullName>
    </submittedName>
</protein>
<dbReference type="AlphaFoldDB" id="A0A916NMD8"/>
<evidence type="ECO:0000256" key="1">
    <source>
        <dbReference type="SAM" id="Phobius"/>
    </source>
</evidence>
<gene>
    <name evidence="2" type="ORF">PAESOLCIP111_00746</name>
</gene>
<dbReference type="Proteomes" id="UP000693672">
    <property type="component" value="Unassembled WGS sequence"/>
</dbReference>
<dbReference type="EMBL" id="CAJVAS010000002">
    <property type="protein sequence ID" value="CAG7604872.1"/>
    <property type="molecule type" value="Genomic_DNA"/>
</dbReference>
<keyword evidence="1" id="KW-0812">Transmembrane</keyword>
<name>A0A916NMD8_9BACL</name>
<organism evidence="2 3">
    <name type="scientific">Paenibacillus solanacearum</name>
    <dbReference type="NCBI Taxonomy" id="2048548"/>
    <lineage>
        <taxon>Bacteria</taxon>
        <taxon>Bacillati</taxon>
        <taxon>Bacillota</taxon>
        <taxon>Bacilli</taxon>
        <taxon>Bacillales</taxon>
        <taxon>Paenibacillaceae</taxon>
        <taxon>Paenibacillus</taxon>
    </lineage>
</organism>
<keyword evidence="1" id="KW-1133">Transmembrane helix</keyword>
<reference evidence="2" key="1">
    <citation type="submission" date="2021-06" db="EMBL/GenBank/DDBJ databases">
        <authorList>
            <person name="Criscuolo A."/>
        </authorList>
    </citation>
    <scope>NUCLEOTIDE SEQUENCE</scope>
    <source>
        <strain evidence="2">CIP111600</strain>
    </source>
</reference>
<accession>A0A916NMD8</accession>
<proteinExistence type="predicted"/>
<keyword evidence="3" id="KW-1185">Reference proteome</keyword>
<comment type="caution">
    <text evidence="2">The sequence shown here is derived from an EMBL/GenBank/DDBJ whole genome shotgun (WGS) entry which is preliminary data.</text>
</comment>
<evidence type="ECO:0000313" key="3">
    <source>
        <dbReference type="Proteomes" id="UP000693672"/>
    </source>
</evidence>